<protein>
    <submittedName>
        <fullName evidence="1">Uncharacterized protein</fullName>
    </submittedName>
</protein>
<evidence type="ECO:0000313" key="1">
    <source>
        <dbReference type="EMBL" id="KAI4808254.1"/>
    </source>
</evidence>
<organism evidence="1 2">
    <name type="scientific">Chaenocephalus aceratus</name>
    <name type="common">Blackfin icefish</name>
    <name type="synonym">Chaenichthys aceratus</name>
    <dbReference type="NCBI Taxonomy" id="36190"/>
    <lineage>
        <taxon>Eukaryota</taxon>
        <taxon>Metazoa</taxon>
        <taxon>Chordata</taxon>
        <taxon>Craniata</taxon>
        <taxon>Vertebrata</taxon>
        <taxon>Euteleostomi</taxon>
        <taxon>Actinopterygii</taxon>
        <taxon>Neopterygii</taxon>
        <taxon>Teleostei</taxon>
        <taxon>Neoteleostei</taxon>
        <taxon>Acanthomorphata</taxon>
        <taxon>Eupercaria</taxon>
        <taxon>Perciformes</taxon>
        <taxon>Notothenioidei</taxon>
        <taxon>Channichthyidae</taxon>
        <taxon>Chaenocephalus</taxon>
    </lineage>
</organism>
<keyword evidence="2" id="KW-1185">Reference proteome</keyword>
<name>A0ACB9W5A8_CHAAC</name>
<evidence type="ECO:0000313" key="2">
    <source>
        <dbReference type="Proteomes" id="UP001057452"/>
    </source>
</evidence>
<proteinExistence type="predicted"/>
<dbReference type="Proteomes" id="UP001057452">
    <property type="component" value="Chromosome 18"/>
</dbReference>
<dbReference type="EMBL" id="CM043802">
    <property type="protein sequence ID" value="KAI4808254.1"/>
    <property type="molecule type" value="Genomic_DNA"/>
</dbReference>
<reference evidence="1" key="1">
    <citation type="submission" date="2022-05" db="EMBL/GenBank/DDBJ databases">
        <title>Chromosome-level genome of Chaenocephalus aceratus.</title>
        <authorList>
            <person name="Park H."/>
        </authorList>
    </citation>
    <scope>NUCLEOTIDE SEQUENCE</scope>
    <source>
        <strain evidence="1">KU_202001</strain>
    </source>
</reference>
<accession>A0ACB9W5A8</accession>
<gene>
    <name evidence="1" type="ORF">KUCAC02_000319</name>
</gene>
<sequence>MRNSNVIAVVLLCSLSWICVSSESQTVDVSPGEEVTLLCSNFSSAVTQIMWFRVVKRSKPRCVSHMFDPLKPASFCEGFKNENVEMTSNLSTISLKIKQVNVSDSGLYFCGYKIHSQPLIVEATYLDVQEDGSTKLPSYILYSLIMFLIVIVICMAVKIKKLQKADVEEQNPQPTEVQFSDDLIYAAVTFRRV</sequence>
<comment type="caution">
    <text evidence="1">The sequence shown here is derived from an EMBL/GenBank/DDBJ whole genome shotgun (WGS) entry which is preliminary data.</text>
</comment>